<evidence type="ECO:0000313" key="2">
    <source>
        <dbReference type="Proteomes" id="UP000777438"/>
    </source>
</evidence>
<name>A0A9P8W0N1_9HYPO</name>
<accession>A0A9P8W0N1</accession>
<dbReference type="Proteomes" id="UP000777438">
    <property type="component" value="Unassembled WGS sequence"/>
</dbReference>
<dbReference type="OrthoDB" id="4161186at2759"/>
<comment type="caution">
    <text evidence="1">The sequence shown here is derived from an EMBL/GenBank/DDBJ whole genome shotgun (WGS) entry which is preliminary data.</text>
</comment>
<gene>
    <name evidence="1" type="ORF">B0T10DRAFT_461445</name>
</gene>
<keyword evidence="2" id="KW-1185">Reference proteome</keyword>
<organism evidence="1 2">
    <name type="scientific">Thelonectria olida</name>
    <dbReference type="NCBI Taxonomy" id="1576542"/>
    <lineage>
        <taxon>Eukaryota</taxon>
        <taxon>Fungi</taxon>
        <taxon>Dikarya</taxon>
        <taxon>Ascomycota</taxon>
        <taxon>Pezizomycotina</taxon>
        <taxon>Sordariomycetes</taxon>
        <taxon>Hypocreomycetidae</taxon>
        <taxon>Hypocreales</taxon>
        <taxon>Nectriaceae</taxon>
        <taxon>Thelonectria</taxon>
    </lineage>
</organism>
<dbReference type="AlphaFoldDB" id="A0A9P8W0N1"/>
<evidence type="ECO:0000313" key="1">
    <source>
        <dbReference type="EMBL" id="KAH6886984.1"/>
    </source>
</evidence>
<dbReference type="EMBL" id="JAGPYM010000015">
    <property type="protein sequence ID" value="KAH6886984.1"/>
    <property type="molecule type" value="Genomic_DNA"/>
</dbReference>
<protein>
    <submittedName>
        <fullName evidence="1">Uncharacterized protein</fullName>
    </submittedName>
</protein>
<sequence length="132" mass="14772">MNVRLRESKLESKPLDANAFPETAQALASTIEELGRALDILPQASDDTMSKQVKARNLGYRKWTCLFKPEANTLPGRFPASNMWRRHAERPVSARSLSREEIGAIRPIWCPLETILKTPLGGQYDVFSAMSG</sequence>
<proteinExistence type="predicted"/>
<reference evidence="1 2" key="1">
    <citation type="journal article" date="2021" name="Nat. Commun.">
        <title>Genetic determinants of endophytism in the Arabidopsis root mycobiome.</title>
        <authorList>
            <person name="Mesny F."/>
            <person name="Miyauchi S."/>
            <person name="Thiergart T."/>
            <person name="Pickel B."/>
            <person name="Atanasova L."/>
            <person name="Karlsson M."/>
            <person name="Huettel B."/>
            <person name="Barry K.W."/>
            <person name="Haridas S."/>
            <person name="Chen C."/>
            <person name="Bauer D."/>
            <person name="Andreopoulos W."/>
            <person name="Pangilinan J."/>
            <person name="LaButti K."/>
            <person name="Riley R."/>
            <person name="Lipzen A."/>
            <person name="Clum A."/>
            <person name="Drula E."/>
            <person name="Henrissat B."/>
            <person name="Kohler A."/>
            <person name="Grigoriev I.V."/>
            <person name="Martin F.M."/>
            <person name="Hacquard S."/>
        </authorList>
    </citation>
    <scope>NUCLEOTIDE SEQUENCE [LARGE SCALE GENOMIC DNA]</scope>
    <source>
        <strain evidence="1 2">MPI-CAGE-CH-0241</strain>
    </source>
</reference>